<sequence>MEAKKQAGRSPAAFFAEWPLSDPAMRPTRSVTGSAEARGAAAQRAPQTKKQLRRRRKVFFTEG</sequence>
<dbReference type="AlphaFoldDB" id="A0A174WES2"/>
<evidence type="ECO:0000256" key="1">
    <source>
        <dbReference type="SAM" id="MobiDB-lite"/>
    </source>
</evidence>
<gene>
    <name evidence="2" type="ORF">ERS852411_02767</name>
</gene>
<dbReference type="EMBL" id="CYZT01000274">
    <property type="protein sequence ID" value="CUP16837.1"/>
    <property type="molecule type" value="Genomic_DNA"/>
</dbReference>
<dbReference type="Proteomes" id="UP000095746">
    <property type="component" value="Unassembled WGS sequence"/>
</dbReference>
<name>A0A174WES2_FLAPL</name>
<proteinExistence type="predicted"/>
<protein>
    <submittedName>
        <fullName evidence="2">Uncharacterized protein</fullName>
    </submittedName>
</protein>
<organism evidence="2 3">
    <name type="scientific">Flavonifractor plautii</name>
    <name type="common">Fusobacterium plautii</name>
    <dbReference type="NCBI Taxonomy" id="292800"/>
    <lineage>
        <taxon>Bacteria</taxon>
        <taxon>Bacillati</taxon>
        <taxon>Bacillota</taxon>
        <taxon>Clostridia</taxon>
        <taxon>Eubacteriales</taxon>
        <taxon>Oscillospiraceae</taxon>
        <taxon>Flavonifractor</taxon>
    </lineage>
</organism>
<feature type="compositionally biased region" description="Low complexity" evidence="1">
    <location>
        <begin position="35"/>
        <end position="45"/>
    </location>
</feature>
<reference evidence="2 3" key="1">
    <citation type="submission" date="2015-09" db="EMBL/GenBank/DDBJ databases">
        <authorList>
            <consortium name="Pathogen Informatics"/>
        </authorList>
    </citation>
    <scope>NUCLEOTIDE SEQUENCE [LARGE SCALE GENOMIC DNA]</scope>
    <source>
        <strain evidence="2 3">2789STDY5608854</strain>
    </source>
</reference>
<feature type="compositionally biased region" description="Basic residues" evidence="1">
    <location>
        <begin position="50"/>
        <end position="63"/>
    </location>
</feature>
<accession>A0A174WES2</accession>
<feature type="region of interest" description="Disordered" evidence="1">
    <location>
        <begin position="18"/>
        <end position="63"/>
    </location>
</feature>
<evidence type="ECO:0000313" key="3">
    <source>
        <dbReference type="Proteomes" id="UP000095746"/>
    </source>
</evidence>
<evidence type="ECO:0000313" key="2">
    <source>
        <dbReference type="EMBL" id="CUP16837.1"/>
    </source>
</evidence>